<reference evidence="3 4" key="1">
    <citation type="submission" date="2015-01" db="EMBL/GenBank/DDBJ databases">
        <authorList>
            <person name="Xiang T."/>
            <person name="Song Y."/>
            <person name="Huang L."/>
            <person name="Wang B."/>
            <person name="Wu P."/>
        </authorList>
    </citation>
    <scope>NUCLEOTIDE SEQUENCE [LARGE SCALE GENOMIC DNA]</scope>
    <source>
        <strain evidence="3 4">Ccy74</strain>
    </source>
</reference>
<feature type="domain" description="Thioredoxin" evidence="2">
    <location>
        <begin position="238"/>
        <end position="390"/>
    </location>
</feature>
<evidence type="ECO:0000259" key="2">
    <source>
        <dbReference type="PROSITE" id="PS51352"/>
    </source>
</evidence>
<dbReference type="Pfam" id="PF00578">
    <property type="entry name" value="AhpC-TSA"/>
    <property type="match status" value="1"/>
</dbReference>
<dbReference type="AlphaFoldDB" id="A0A0B7HDY3"/>
<feature type="chain" id="PRO_5002128883" description="Thioredoxin domain-containing protein" evidence="1">
    <location>
        <begin position="20"/>
        <end position="390"/>
    </location>
</feature>
<dbReference type="PANTHER" id="PTHR42852">
    <property type="entry name" value="THIOL:DISULFIDE INTERCHANGE PROTEIN DSBE"/>
    <property type="match status" value="1"/>
</dbReference>
<dbReference type="InterPro" id="IPR013766">
    <property type="entry name" value="Thioredoxin_domain"/>
</dbReference>
<evidence type="ECO:0000313" key="4">
    <source>
        <dbReference type="Proteomes" id="UP000038083"/>
    </source>
</evidence>
<proteinExistence type="predicted"/>
<dbReference type="CDD" id="cd02966">
    <property type="entry name" value="TlpA_like_family"/>
    <property type="match status" value="1"/>
</dbReference>
<keyword evidence="1" id="KW-0732">Signal</keyword>
<dbReference type="SUPFAM" id="SSF52833">
    <property type="entry name" value="Thioredoxin-like"/>
    <property type="match status" value="1"/>
</dbReference>
<evidence type="ECO:0000256" key="1">
    <source>
        <dbReference type="SAM" id="SignalP"/>
    </source>
</evidence>
<dbReference type="OrthoDB" id="9815205at2"/>
<dbReference type="GO" id="GO:0016209">
    <property type="term" value="F:antioxidant activity"/>
    <property type="evidence" value="ECO:0007669"/>
    <property type="project" value="InterPro"/>
</dbReference>
<dbReference type="GO" id="GO:0016491">
    <property type="term" value="F:oxidoreductase activity"/>
    <property type="evidence" value="ECO:0007669"/>
    <property type="project" value="InterPro"/>
</dbReference>
<gene>
    <name evidence="3" type="ORF">CCYN74_230006</name>
</gene>
<dbReference type="PANTHER" id="PTHR42852:SF13">
    <property type="entry name" value="PROTEIN DIPZ"/>
    <property type="match status" value="1"/>
</dbReference>
<dbReference type="PROSITE" id="PS51352">
    <property type="entry name" value="THIOREDOXIN_2"/>
    <property type="match status" value="1"/>
</dbReference>
<dbReference type="RefSeq" id="WP_041996423.1">
    <property type="nucleotide sequence ID" value="NZ_CDOG01000016.1"/>
</dbReference>
<protein>
    <recommendedName>
        <fullName evidence="2">Thioredoxin domain-containing protein</fullName>
    </recommendedName>
</protein>
<feature type="signal peptide" evidence="1">
    <location>
        <begin position="1"/>
        <end position="19"/>
    </location>
</feature>
<evidence type="ECO:0000313" key="3">
    <source>
        <dbReference type="EMBL" id="CEN37480.1"/>
    </source>
</evidence>
<organism evidence="3 4">
    <name type="scientific">Capnocytophaga cynodegmi</name>
    <dbReference type="NCBI Taxonomy" id="28189"/>
    <lineage>
        <taxon>Bacteria</taxon>
        <taxon>Pseudomonadati</taxon>
        <taxon>Bacteroidota</taxon>
        <taxon>Flavobacteriia</taxon>
        <taxon>Flavobacteriales</taxon>
        <taxon>Flavobacteriaceae</taxon>
        <taxon>Capnocytophaga</taxon>
    </lineage>
</organism>
<accession>A0A0B7HDY3</accession>
<dbReference type="Proteomes" id="UP000038083">
    <property type="component" value="Unassembled WGS sequence"/>
</dbReference>
<dbReference type="Gene3D" id="3.40.30.10">
    <property type="entry name" value="Glutaredoxin"/>
    <property type="match status" value="1"/>
</dbReference>
<dbReference type="EMBL" id="CDOG01000016">
    <property type="protein sequence ID" value="CEN37480.1"/>
    <property type="molecule type" value="Genomic_DNA"/>
</dbReference>
<dbReference type="InterPro" id="IPR000866">
    <property type="entry name" value="AhpC/TSA"/>
</dbReference>
<dbReference type="InterPro" id="IPR050553">
    <property type="entry name" value="Thioredoxin_ResA/DsbE_sf"/>
</dbReference>
<name>A0A0B7HDY3_9FLAO</name>
<sequence>MKNYLLLIIITLSNFGAFAQNKNSFVLKGKIENLQKGDTLSLYPITISEFEKEDEQKTLISNQENTFSFIIPTKHSQYYGLTFSSKKDNESHSFSFFAKPGDTISLTKEKEAHSSIKGGVYDTPLYARLANLFFLKGYKEGNVLKKIKEAIKNNDDETANRLYEEYSKLQNDFSYHNLMDSIAKNVKDDEFAVLMYLSVSYSWNYQQGNAHYQQLHPKAKSSYYGKLFAQILKKEQKVSAGVQAPKFALTSSTGKKVSLSDYKGKYLLMYYWNPLCGACISTRPEIDSIYEKYAKQLDVLSITPSPKETHLERQADLFKTEGMKEKYLDPPFNKPWNLVFTDDEKNLKALEVYRLRMFPTLTLISPEGKILLRTYSDTQRLERVLSEHLL</sequence>
<dbReference type="InterPro" id="IPR036249">
    <property type="entry name" value="Thioredoxin-like_sf"/>
</dbReference>